<dbReference type="InterPro" id="IPR050638">
    <property type="entry name" value="AA-Vitamin_Transporters"/>
</dbReference>
<feature type="transmembrane region" description="Helical" evidence="6">
    <location>
        <begin position="54"/>
        <end position="74"/>
    </location>
</feature>
<evidence type="ECO:0000259" key="7">
    <source>
        <dbReference type="PROSITE" id="PS51186"/>
    </source>
</evidence>
<feature type="domain" description="N-acetyltransferase" evidence="7">
    <location>
        <begin position="341"/>
        <end position="531"/>
    </location>
</feature>
<evidence type="ECO:0000256" key="6">
    <source>
        <dbReference type="SAM" id="Phobius"/>
    </source>
</evidence>
<keyword evidence="4 6" id="KW-1133">Transmembrane helix</keyword>
<dbReference type="GO" id="GO:0016747">
    <property type="term" value="F:acyltransferase activity, transferring groups other than amino-acyl groups"/>
    <property type="evidence" value="ECO:0007669"/>
    <property type="project" value="InterPro"/>
</dbReference>
<dbReference type="Pfam" id="PF00892">
    <property type="entry name" value="EamA"/>
    <property type="match status" value="2"/>
</dbReference>
<proteinExistence type="inferred from homology"/>
<dbReference type="AlphaFoldDB" id="A0A3N0IVW2"/>
<comment type="similarity">
    <text evidence="2">Belongs to the EamA transporter family.</text>
</comment>
<feature type="transmembrane region" description="Helical" evidence="6">
    <location>
        <begin position="202"/>
        <end position="223"/>
    </location>
</feature>
<dbReference type="PANTHER" id="PTHR32322:SF2">
    <property type="entry name" value="EAMA DOMAIN-CONTAINING PROTEIN"/>
    <property type="match status" value="1"/>
</dbReference>
<reference evidence="9" key="3">
    <citation type="journal article" date="2019" name="Microbiol. Resour. Announc.">
        <title>Draft Genome Sequences of Type Strains of Gordonibacter faecihominis, Paraeggerthella hongkongensis, Parvibacter caecicola,Slackia equolifaciens, Slackia faecicanis, and Slackia isoflavoniconvertens.</title>
        <authorList>
            <person name="Danylec N."/>
            <person name="Stoll D.A."/>
            <person name="Dotsch A."/>
            <person name="Huch M."/>
        </authorList>
    </citation>
    <scope>NUCLEOTIDE SEQUENCE</scope>
    <source>
        <strain evidence="9">DSM 16107</strain>
    </source>
</reference>
<dbReference type="Proteomes" id="UP000253817">
    <property type="component" value="Unassembled WGS sequence"/>
</dbReference>
<dbReference type="InterPro" id="IPR016181">
    <property type="entry name" value="Acyl_CoA_acyltransferase"/>
</dbReference>
<keyword evidence="9" id="KW-0808">Transferase</keyword>
<evidence type="ECO:0000313" key="11">
    <source>
        <dbReference type="Proteomes" id="UP000270112"/>
    </source>
</evidence>
<dbReference type="EMBL" id="QICC01000050">
    <property type="protein sequence ID" value="RNM41085.1"/>
    <property type="molecule type" value="Genomic_DNA"/>
</dbReference>
<gene>
    <name evidence="8" type="ORF">C1876_06985</name>
    <name evidence="9" type="ORF">DMP09_11390</name>
</gene>
<dbReference type="Proteomes" id="UP000270112">
    <property type="component" value="Unassembled WGS sequence"/>
</dbReference>
<evidence type="ECO:0000313" key="8">
    <source>
        <dbReference type="EMBL" id="RDB69506.1"/>
    </source>
</evidence>
<name>A0A3N0IVW2_9ACTN</name>
<dbReference type="Pfam" id="PF00583">
    <property type="entry name" value="Acetyltransf_1"/>
    <property type="match status" value="1"/>
</dbReference>
<dbReference type="SUPFAM" id="SSF55729">
    <property type="entry name" value="Acyl-CoA N-acyltransferases (Nat)"/>
    <property type="match status" value="1"/>
</dbReference>
<keyword evidence="10" id="KW-1185">Reference proteome</keyword>
<dbReference type="InterPro" id="IPR000182">
    <property type="entry name" value="GNAT_dom"/>
</dbReference>
<keyword evidence="5 6" id="KW-0472">Membrane</keyword>
<dbReference type="PROSITE" id="PS51186">
    <property type="entry name" value="GNAT"/>
    <property type="match status" value="1"/>
</dbReference>
<evidence type="ECO:0000256" key="4">
    <source>
        <dbReference type="ARBA" id="ARBA00022989"/>
    </source>
</evidence>
<feature type="transmembrane region" description="Helical" evidence="6">
    <location>
        <begin position="94"/>
        <end position="112"/>
    </location>
</feature>
<reference evidence="11" key="2">
    <citation type="submission" date="2018-05" db="EMBL/GenBank/DDBJ databases">
        <title>Genome Sequencing of selected type strains of the family Eggerthellaceae.</title>
        <authorList>
            <person name="Danylec N."/>
            <person name="Stoll D.A."/>
            <person name="Doetsch A."/>
            <person name="Huch M."/>
        </authorList>
    </citation>
    <scope>NUCLEOTIDE SEQUENCE [LARGE SCALE GENOMIC DNA]</scope>
    <source>
        <strain evidence="11">DSM 16107</strain>
    </source>
</reference>
<dbReference type="RefSeq" id="WP_114545996.1">
    <property type="nucleotide sequence ID" value="NZ_PPTT01000009.1"/>
</dbReference>
<feature type="transmembrane region" description="Helical" evidence="6">
    <location>
        <begin position="118"/>
        <end position="138"/>
    </location>
</feature>
<dbReference type="PANTHER" id="PTHR32322">
    <property type="entry name" value="INNER MEMBRANE TRANSPORTER"/>
    <property type="match status" value="1"/>
</dbReference>
<dbReference type="GO" id="GO:0016020">
    <property type="term" value="C:membrane"/>
    <property type="evidence" value="ECO:0007669"/>
    <property type="project" value="UniProtKB-SubCell"/>
</dbReference>
<feature type="transmembrane region" description="Helical" evidence="6">
    <location>
        <begin position="177"/>
        <end position="195"/>
    </location>
</feature>
<evidence type="ECO:0000256" key="2">
    <source>
        <dbReference type="ARBA" id="ARBA00007362"/>
    </source>
</evidence>
<organism evidence="9 11">
    <name type="scientific">Eggerthella sinensis</name>
    <dbReference type="NCBI Taxonomy" id="242230"/>
    <lineage>
        <taxon>Bacteria</taxon>
        <taxon>Bacillati</taxon>
        <taxon>Actinomycetota</taxon>
        <taxon>Coriobacteriia</taxon>
        <taxon>Eggerthellales</taxon>
        <taxon>Eggerthellaceae</taxon>
        <taxon>Eggerthella</taxon>
    </lineage>
</organism>
<feature type="transmembrane region" description="Helical" evidence="6">
    <location>
        <begin position="292"/>
        <end position="309"/>
    </location>
</feature>
<accession>A0A3N0IVW2</accession>
<feature type="transmembrane region" description="Helical" evidence="6">
    <location>
        <begin position="150"/>
        <end position="171"/>
    </location>
</feature>
<evidence type="ECO:0000256" key="5">
    <source>
        <dbReference type="ARBA" id="ARBA00023136"/>
    </source>
</evidence>
<dbReference type="InterPro" id="IPR000620">
    <property type="entry name" value="EamA_dom"/>
</dbReference>
<dbReference type="InterPro" id="IPR037185">
    <property type="entry name" value="EmrE-like"/>
</dbReference>
<evidence type="ECO:0000256" key="3">
    <source>
        <dbReference type="ARBA" id="ARBA00022692"/>
    </source>
</evidence>
<feature type="transmembrane region" description="Helical" evidence="6">
    <location>
        <begin position="235"/>
        <end position="255"/>
    </location>
</feature>
<dbReference type="OrthoDB" id="9810818at2"/>
<reference evidence="8 10" key="1">
    <citation type="journal article" date="2018" name="Elife">
        <title>Discovery and characterization of a prevalent human gut bacterial enzyme sufficient for the inactivation of a family of plant toxins.</title>
        <authorList>
            <person name="Koppel N."/>
            <person name="Bisanz J.E."/>
            <person name="Pandelia M.E."/>
            <person name="Turnbaugh P.J."/>
            <person name="Balskus E.P."/>
        </authorList>
    </citation>
    <scope>NUCLEOTIDE SEQUENCE [LARGE SCALE GENOMIC DNA]</scope>
    <source>
        <strain evidence="8 10">DSM 16107</strain>
    </source>
</reference>
<protein>
    <submittedName>
        <fullName evidence="9">GNAT family N-acetyltransferase</fullName>
    </submittedName>
</protein>
<dbReference type="SUPFAM" id="SSF103481">
    <property type="entry name" value="Multidrug resistance efflux transporter EmrE"/>
    <property type="match status" value="2"/>
</dbReference>
<evidence type="ECO:0000313" key="10">
    <source>
        <dbReference type="Proteomes" id="UP000253817"/>
    </source>
</evidence>
<comment type="caution">
    <text evidence="9">The sequence shown here is derived from an EMBL/GenBank/DDBJ whole genome shotgun (WGS) entry which is preliminary data.</text>
</comment>
<keyword evidence="3 6" id="KW-0812">Transmembrane</keyword>
<evidence type="ECO:0000313" key="9">
    <source>
        <dbReference type="EMBL" id="RNM41085.1"/>
    </source>
</evidence>
<dbReference type="EMBL" id="PPTT01000009">
    <property type="protein sequence ID" value="RDB69506.1"/>
    <property type="molecule type" value="Genomic_DNA"/>
</dbReference>
<dbReference type="Gene3D" id="3.40.630.30">
    <property type="match status" value="1"/>
</dbReference>
<evidence type="ECO:0000256" key="1">
    <source>
        <dbReference type="ARBA" id="ARBA00004141"/>
    </source>
</evidence>
<sequence>MGQTIASTPKQDGGSVASGGHVVRGIVFAALGGICWGFSGTCAQLMTSGFGVPVAWITCVRLLLAAVIFLVVCVVREPRNLVAALRDKRSLGRIAAFSLLGVLLTQVSYLSAISFTNAGTGTVLERLGLIVIMGYVCLRMKRLPRLKEGIGLVLAIGGTFLIATKGNFGSLAIPAEGLFWGIVSAFALAFYTLLPGKVLEKWGSFIVTGLAMLIGGVVATAAVQPWTIPVDVSPALLGVLGAMVLVGTFAAYLFYLQGITDAGPVRAGLVGCVEPVSATVISAVWLGTPVGLVDIVGCAMIIGMVFLVTEREEGSGGAAAYEGAAYDLPPFQGRATELGYYKARRATRDDFERAKALLEDGHRAMAALGIKEGLKKYPSARRLMRSIDEGKTYVVVSTPESEAADEAASSDAERIIGMFALNPQGDPAYAHMTGARWVTESSSPDNPAYAALHWVTVAADARRRGVGGYILGTAERIAKDDGKISVCCDIYEDNVPMRELLLSYGYEFCGNVEIHSRLGRVKRRAVFERAW</sequence>
<feature type="transmembrane region" description="Helical" evidence="6">
    <location>
        <begin position="21"/>
        <end position="39"/>
    </location>
</feature>
<comment type="subcellular location">
    <subcellularLocation>
        <location evidence="1">Membrane</location>
        <topology evidence="1">Multi-pass membrane protein</topology>
    </subcellularLocation>
</comment>